<protein>
    <submittedName>
        <fullName evidence="2">DNA polymerase III subunit beta</fullName>
    </submittedName>
</protein>
<dbReference type="Pfam" id="PF01909">
    <property type="entry name" value="NTP_transf_2"/>
    <property type="match status" value="1"/>
</dbReference>
<organism evidence="2 3">
    <name type="scientific">Desulfofervidus auxilii</name>
    <dbReference type="NCBI Taxonomy" id="1621989"/>
    <lineage>
        <taxon>Bacteria</taxon>
        <taxon>Pseudomonadati</taxon>
        <taxon>Thermodesulfobacteriota</taxon>
        <taxon>Candidatus Desulfofervidia</taxon>
        <taxon>Candidatus Desulfofervidales</taxon>
        <taxon>Candidatus Desulfofervidaceae</taxon>
        <taxon>Candidatus Desulfofervidus</taxon>
    </lineage>
</organism>
<evidence type="ECO:0000259" key="1">
    <source>
        <dbReference type="Pfam" id="PF01909"/>
    </source>
</evidence>
<accession>A0A7U4QLE7</accession>
<name>A0A7U4QLE7_DESA2</name>
<dbReference type="KEGG" id="daw:HS1_001708"/>
<dbReference type="InterPro" id="IPR052548">
    <property type="entry name" value="Type_VII_TA_antitoxin"/>
</dbReference>
<sequence>MPNKIQQDTIIKEFTQKLRQQLGDRLKEVILFGSRARGDWEEGSDYDFLIIVDKKTKEVRNIVLDIESELLNKTNKLLSSLISSEKEWENSKNFPLGRNISKEGIRL</sequence>
<keyword evidence="3" id="KW-1185">Reference proteome</keyword>
<dbReference type="OrthoDB" id="9803106at2"/>
<gene>
    <name evidence="2" type="ORF">HS1_001708</name>
</gene>
<dbReference type="PANTHER" id="PTHR33933:SF1">
    <property type="entry name" value="PROTEIN ADENYLYLTRANSFERASE MNTA-RELATED"/>
    <property type="match status" value="1"/>
</dbReference>
<dbReference type="RefSeq" id="WP_066063960.1">
    <property type="nucleotide sequence ID" value="NZ_CP013015.1"/>
</dbReference>
<proteinExistence type="predicted"/>
<dbReference type="SUPFAM" id="SSF81301">
    <property type="entry name" value="Nucleotidyltransferase"/>
    <property type="match status" value="1"/>
</dbReference>
<evidence type="ECO:0000313" key="3">
    <source>
        <dbReference type="Proteomes" id="UP000070560"/>
    </source>
</evidence>
<dbReference type="InterPro" id="IPR002934">
    <property type="entry name" value="Polymerase_NTP_transf_dom"/>
</dbReference>
<dbReference type="PANTHER" id="PTHR33933">
    <property type="entry name" value="NUCLEOTIDYLTRANSFERASE"/>
    <property type="match status" value="1"/>
</dbReference>
<dbReference type="EMBL" id="CP013015">
    <property type="protein sequence ID" value="AMM41502.1"/>
    <property type="molecule type" value="Genomic_DNA"/>
</dbReference>
<dbReference type="GO" id="GO:0016779">
    <property type="term" value="F:nucleotidyltransferase activity"/>
    <property type="evidence" value="ECO:0007669"/>
    <property type="project" value="InterPro"/>
</dbReference>
<dbReference type="AlphaFoldDB" id="A0A7U4QLE7"/>
<reference evidence="2 3" key="1">
    <citation type="submission" date="2015-10" db="EMBL/GenBank/DDBJ databases">
        <title>Candidatus Desulfofervidus auxilii, a hydrogenotrophic sulfate-reducing bacterium involved in the thermophilic anaerobic oxidation of methane.</title>
        <authorList>
            <person name="Krukenberg V."/>
            <person name="Richter M."/>
            <person name="Wegener G."/>
        </authorList>
    </citation>
    <scope>NUCLEOTIDE SEQUENCE [LARGE SCALE GENOMIC DNA]</scope>
    <source>
        <strain evidence="2 3">HS1</strain>
    </source>
</reference>
<dbReference type="InterPro" id="IPR043519">
    <property type="entry name" value="NT_sf"/>
</dbReference>
<evidence type="ECO:0000313" key="2">
    <source>
        <dbReference type="EMBL" id="AMM41502.1"/>
    </source>
</evidence>
<dbReference type="Gene3D" id="3.30.460.10">
    <property type="entry name" value="Beta Polymerase, domain 2"/>
    <property type="match status" value="1"/>
</dbReference>
<dbReference type="Proteomes" id="UP000070560">
    <property type="component" value="Chromosome"/>
</dbReference>
<dbReference type="CDD" id="cd05403">
    <property type="entry name" value="NT_KNTase_like"/>
    <property type="match status" value="1"/>
</dbReference>
<feature type="domain" description="Polymerase nucleotidyl transferase" evidence="1">
    <location>
        <begin position="12"/>
        <end position="70"/>
    </location>
</feature>